<accession>A0A5Q5BI76</accession>
<sequence length="111" mass="12024">MCLSCDRFSGPWTRSTTLRPVFHVLTLTYLQPLDVIDETRPDHLDWLAREVESGRILLAGRVEAQTGAVLVTGDLSAEEADALAAADPYSKAGVVSYARTSFNGAFRAPGL</sequence>
<dbReference type="PANTHER" id="PTHR37828:SF1">
    <property type="entry name" value="YCII-RELATED DOMAIN-CONTAINING PROTEIN"/>
    <property type="match status" value="1"/>
</dbReference>
<comment type="similarity">
    <text evidence="1">Belongs to the YciI family.</text>
</comment>
<dbReference type="Gene3D" id="3.30.70.1060">
    <property type="entry name" value="Dimeric alpha+beta barrel"/>
    <property type="match status" value="1"/>
</dbReference>
<protein>
    <submittedName>
        <fullName evidence="3">YCII-related protein</fullName>
    </submittedName>
</protein>
<name>A0A5Q5BI76_MYCSS</name>
<dbReference type="EMBL" id="CP000384">
    <property type="protein sequence ID" value="ABG07946.1"/>
    <property type="molecule type" value="Genomic_DNA"/>
</dbReference>
<evidence type="ECO:0000259" key="2">
    <source>
        <dbReference type="Pfam" id="PF03795"/>
    </source>
</evidence>
<dbReference type="AlphaFoldDB" id="A0A5Q5BI76"/>
<organism evidence="3">
    <name type="scientific">Mycobacterium sp. (strain MCS)</name>
    <dbReference type="NCBI Taxonomy" id="164756"/>
    <lineage>
        <taxon>Bacteria</taxon>
        <taxon>Bacillati</taxon>
        <taxon>Actinomycetota</taxon>
        <taxon>Actinomycetes</taxon>
        <taxon>Mycobacteriales</taxon>
        <taxon>Mycobacteriaceae</taxon>
        <taxon>Mycobacterium</taxon>
    </lineage>
</organism>
<dbReference type="InterPro" id="IPR005545">
    <property type="entry name" value="YCII"/>
</dbReference>
<evidence type="ECO:0000256" key="1">
    <source>
        <dbReference type="ARBA" id="ARBA00007689"/>
    </source>
</evidence>
<dbReference type="Pfam" id="PF03795">
    <property type="entry name" value="YCII"/>
    <property type="match status" value="1"/>
</dbReference>
<reference evidence="3" key="1">
    <citation type="submission" date="2006-06" db="EMBL/GenBank/DDBJ databases">
        <title>Complete sequence of chromosome of Mycobacterium sp. MCS.</title>
        <authorList>
            <consortium name="US DOE Joint Genome Institute"/>
            <person name="Copeland A."/>
            <person name="Lucas S."/>
            <person name="Lapidus A."/>
            <person name="Barry K."/>
            <person name="Detter J.C."/>
            <person name="Glavina del Rio T."/>
            <person name="Hammon N."/>
            <person name="Israni S."/>
            <person name="Dalin E."/>
            <person name="Tice H."/>
            <person name="Pitluck S."/>
            <person name="Martinez M."/>
            <person name="Schmutz J."/>
            <person name="Larimer F."/>
            <person name="Land M."/>
            <person name="Hauser L."/>
            <person name="Kyrpides N."/>
            <person name="Kim E."/>
            <person name="Miller C.D."/>
            <person name="Hughes J.E."/>
            <person name="Anderson A.J."/>
            <person name="Sims R.C."/>
            <person name="Richardson P."/>
        </authorList>
    </citation>
    <scope>NUCLEOTIDE SEQUENCE [LARGE SCALE GENOMIC DNA]</scope>
    <source>
        <strain evidence="3">MCS</strain>
    </source>
</reference>
<feature type="domain" description="YCII-related" evidence="2">
    <location>
        <begin position="31"/>
        <end position="96"/>
    </location>
</feature>
<evidence type="ECO:0000313" key="3">
    <source>
        <dbReference type="EMBL" id="ABG07946.1"/>
    </source>
</evidence>
<gene>
    <name evidence="3" type="ordered locus">Mmcs_1837</name>
</gene>
<dbReference type="PANTHER" id="PTHR37828">
    <property type="entry name" value="GSR2449 PROTEIN"/>
    <property type="match status" value="1"/>
</dbReference>
<dbReference type="KEGG" id="mmc:Mmcs_1837"/>
<proteinExistence type="inferred from homology"/>
<dbReference type="SUPFAM" id="SSF54909">
    <property type="entry name" value="Dimeric alpha+beta barrel"/>
    <property type="match status" value="1"/>
</dbReference>
<dbReference type="InterPro" id="IPR011008">
    <property type="entry name" value="Dimeric_a/b-barrel"/>
</dbReference>